<dbReference type="PANTHER" id="PTHR44591:SF3">
    <property type="entry name" value="RESPONSE REGULATORY DOMAIN-CONTAINING PROTEIN"/>
    <property type="match status" value="1"/>
</dbReference>
<evidence type="ECO:0000313" key="5">
    <source>
        <dbReference type="Proteomes" id="UP000282574"/>
    </source>
</evidence>
<dbReference type="InterPro" id="IPR011006">
    <property type="entry name" value="CheY-like_superfamily"/>
</dbReference>
<dbReference type="Pfam" id="PF00072">
    <property type="entry name" value="Response_reg"/>
    <property type="match status" value="2"/>
</dbReference>
<proteinExistence type="predicted"/>
<dbReference type="SUPFAM" id="SSF52172">
    <property type="entry name" value="CheY-like"/>
    <property type="match status" value="2"/>
</dbReference>
<organism evidence="4 5">
    <name type="scientific">Chroococcidiopsis cubana SAG 39.79</name>
    <dbReference type="NCBI Taxonomy" id="388085"/>
    <lineage>
        <taxon>Bacteria</taxon>
        <taxon>Bacillati</taxon>
        <taxon>Cyanobacteriota</taxon>
        <taxon>Cyanophyceae</taxon>
        <taxon>Chroococcidiopsidales</taxon>
        <taxon>Chroococcidiopsidaceae</taxon>
        <taxon>Chroococcidiopsis</taxon>
    </lineage>
</organism>
<reference evidence="4 5" key="1">
    <citation type="journal article" date="2019" name="Genome Biol. Evol.">
        <title>Day and night: Metabolic profiles and evolutionary relationships of six axenic non-marine cyanobacteria.</title>
        <authorList>
            <person name="Will S.E."/>
            <person name="Henke P."/>
            <person name="Boedeker C."/>
            <person name="Huang S."/>
            <person name="Brinkmann H."/>
            <person name="Rohde M."/>
            <person name="Jarek M."/>
            <person name="Friedl T."/>
            <person name="Seufert S."/>
            <person name="Schumacher M."/>
            <person name="Overmann J."/>
            <person name="Neumann-Schaal M."/>
            <person name="Petersen J."/>
        </authorList>
    </citation>
    <scope>NUCLEOTIDE SEQUENCE [LARGE SCALE GENOMIC DNA]</scope>
    <source>
        <strain evidence="4 5">SAG 39.79</strain>
    </source>
</reference>
<keyword evidence="5" id="KW-1185">Reference proteome</keyword>
<accession>A0AB37U8J5</accession>
<evidence type="ECO:0000313" key="4">
    <source>
        <dbReference type="EMBL" id="RUS95312.1"/>
    </source>
</evidence>
<keyword evidence="1 2" id="KW-0597">Phosphoprotein</keyword>
<feature type="domain" description="Response regulatory" evidence="3">
    <location>
        <begin position="167"/>
        <end position="285"/>
    </location>
</feature>
<dbReference type="EMBL" id="RSCK01000194">
    <property type="protein sequence ID" value="RUS95312.1"/>
    <property type="molecule type" value="Genomic_DNA"/>
</dbReference>
<dbReference type="GO" id="GO:0000160">
    <property type="term" value="P:phosphorelay signal transduction system"/>
    <property type="evidence" value="ECO:0007669"/>
    <property type="project" value="InterPro"/>
</dbReference>
<gene>
    <name evidence="4" type="ORF">DSM107010_71300</name>
</gene>
<dbReference type="InterPro" id="IPR050595">
    <property type="entry name" value="Bact_response_regulator"/>
</dbReference>
<comment type="caution">
    <text evidence="2">Lacks conserved residue(s) required for the propagation of feature annotation.</text>
</comment>
<evidence type="ECO:0000259" key="3">
    <source>
        <dbReference type="PROSITE" id="PS50110"/>
    </source>
</evidence>
<evidence type="ECO:0000256" key="2">
    <source>
        <dbReference type="PROSITE-ProRule" id="PRU00169"/>
    </source>
</evidence>
<feature type="domain" description="Response regulatory" evidence="3">
    <location>
        <begin position="21"/>
        <end position="137"/>
    </location>
</feature>
<protein>
    <recommendedName>
        <fullName evidence="3">Response regulatory domain-containing protein</fullName>
    </recommendedName>
</protein>
<dbReference type="Gene3D" id="3.40.50.2300">
    <property type="match status" value="2"/>
</dbReference>
<dbReference type="PANTHER" id="PTHR44591">
    <property type="entry name" value="STRESS RESPONSE REGULATOR PROTEIN 1"/>
    <property type="match status" value="1"/>
</dbReference>
<feature type="modified residue" description="4-aspartylphosphate" evidence="2">
    <location>
        <position position="216"/>
    </location>
</feature>
<dbReference type="InterPro" id="IPR001789">
    <property type="entry name" value="Sig_transdc_resp-reg_receiver"/>
</dbReference>
<sequence length="291" mass="32154">MTNSPPPWDANSSPHLSAEINVLIVSDDVTFLDSLSQTLHIRLPTLGITSYISSGAAIGQISATEYDAIVVEFRLLTTDGEQLLATLRATQPPIPLVVVCKIEEYRRAIAVLGQEAYDIIPKPISWEYFAKSLRSALYSRQINRFKAKTYNEEQSWLTNQQMLQGLKVLLVDDDADSRYTEEIMLLSFGAEVLALCSVQAALVQLEQFQPDILVSDIRMPLQDGYSLIRQLRRRSALSGGEIPALALTAYADEEERTTALQAGFDLQLAKPIELLVLGLAVALLAGRIGEF</sequence>
<name>A0AB37U8J5_9CYAN</name>
<dbReference type="Proteomes" id="UP000282574">
    <property type="component" value="Unassembled WGS sequence"/>
</dbReference>
<dbReference type="RefSeq" id="WP_106169912.1">
    <property type="nucleotide sequence ID" value="NZ_JAVKZF010000009.1"/>
</dbReference>
<dbReference type="PROSITE" id="PS50110">
    <property type="entry name" value="RESPONSE_REGULATORY"/>
    <property type="match status" value="2"/>
</dbReference>
<dbReference type="SMART" id="SM00448">
    <property type="entry name" value="REC"/>
    <property type="match status" value="2"/>
</dbReference>
<dbReference type="AlphaFoldDB" id="A0AB37U8J5"/>
<evidence type="ECO:0000256" key="1">
    <source>
        <dbReference type="ARBA" id="ARBA00022553"/>
    </source>
</evidence>
<comment type="caution">
    <text evidence="4">The sequence shown here is derived from an EMBL/GenBank/DDBJ whole genome shotgun (WGS) entry which is preliminary data.</text>
</comment>